<dbReference type="EMBL" id="PXYW01000002">
    <property type="protein sequence ID" value="PSR35388.1"/>
    <property type="molecule type" value="Genomic_DNA"/>
</dbReference>
<organism evidence="1 2">
    <name type="scientific">Sulfobacillus benefaciens</name>
    <dbReference type="NCBI Taxonomy" id="453960"/>
    <lineage>
        <taxon>Bacteria</taxon>
        <taxon>Bacillati</taxon>
        <taxon>Bacillota</taxon>
        <taxon>Clostridia</taxon>
        <taxon>Eubacteriales</taxon>
        <taxon>Clostridiales Family XVII. Incertae Sedis</taxon>
        <taxon>Sulfobacillus</taxon>
    </lineage>
</organism>
<dbReference type="Proteomes" id="UP000242972">
    <property type="component" value="Unassembled WGS sequence"/>
</dbReference>
<dbReference type="AlphaFoldDB" id="A0A2T2XLS9"/>
<gene>
    <name evidence="1" type="ORF">C7B46_01630</name>
</gene>
<comment type="caution">
    <text evidence="1">The sequence shown here is derived from an EMBL/GenBank/DDBJ whole genome shotgun (WGS) entry which is preliminary data.</text>
</comment>
<reference evidence="1 2" key="1">
    <citation type="journal article" date="2014" name="BMC Genomics">
        <title>Comparison of environmental and isolate Sulfobacillus genomes reveals diverse carbon, sulfur, nitrogen, and hydrogen metabolisms.</title>
        <authorList>
            <person name="Justice N.B."/>
            <person name="Norman A."/>
            <person name="Brown C.T."/>
            <person name="Singh A."/>
            <person name="Thomas B.C."/>
            <person name="Banfield J.F."/>
        </authorList>
    </citation>
    <scope>NUCLEOTIDE SEQUENCE [LARGE SCALE GENOMIC DNA]</scope>
    <source>
        <strain evidence="1">AMDSBA4</strain>
    </source>
</reference>
<proteinExistence type="predicted"/>
<evidence type="ECO:0000313" key="2">
    <source>
        <dbReference type="Proteomes" id="UP000242972"/>
    </source>
</evidence>
<name>A0A2T2XLS9_9FIRM</name>
<protein>
    <submittedName>
        <fullName evidence="1">Uncharacterized protein</fullName>
    </submittedName>
</protein>
<evidence type="ECO:0000313" key="1">
    <source>
        <dbReference type="EMBL" id="PSR35388.1"/>
    </source>
</evidence>
<sequence>MEYIHDNKPPLSTGTSSIFLDIIVHKPQDKDTRPLVAFLETHNLGERSQTVEWQNEFTIRLSMWRGQYWSFLSEADWKLASQDVIAFIKEVQDHYHPKHIEYDTRSFSVGLAKKVRREKHAIADVVNAPPAKNEPVWWIIS</sequence>
<accession>A0A2T2XLS9</accession>